<keyword evidence="2" id="KW-0472">Membrane</keyword>
<dbReference type="AlphaFoldDB" id="A0A6G9H8C5"/>
<evidence type="ECO:0000256" key="2">
    <source>
        <dbReference type="SAM" id="Phobius"/>
    </source>
</evidence>
<dbReference type="KEGG" id="slia:HA039_09500"/>
<feature type="transmembrane region" description="Helical" evidence="2">
    <location>
        <begin position="117"/>
        <end position="141"/>
    </location>
</feature>
<gene>
    <name evidence="3" type="ORF">HA039_09500</name>
</gene>
<evidence type="ECO:0000313" key="3">
    <source>
        <dbReference type="EMBL" id="QIQ06792.1"/>
    </source>
</evidence>
<organism evidence="3 4">
    <name type="scientific">Streptomyces liangshanensis</name>
    <dbReference type="NCBI Taxonomy" id="2717324"/>
    <lineage>
        <taxon>Bacteria</taxon>
        <taxon>Bacillati</taxon>
        <taxon>Actinomycetota</taxon>
        <taxon>Actinomycetes</taxon>
        <taxon>Kitasatosporales</taxon>
        <taxon>Streptomycetaceae</taxon>
        <taxon>Streptomyces</taxon>
    </lineage>
</organism>
<protein>
    <submittedName>
        <fullName evidence="3">Uncharacterized protein</fullName>
    </submittedName>
</protein>
<feature type="transmembrane region" description="Helical" evidence="2">
    <location>
        <begin position="91"/>
        <end position="111"/>
    </location>
</feature>
<keyword evidence="4" id="KW-1185">Reference proteome</keyword>
<reference evidence="3 4" key="1">
    <citation type="submission" date="2020-03" db="EMBL/GenBank/DDBJ databases">
        <title>A novel species.</title>
        <authorList>
            <person name="Gao J."/>
        </authorList>
    </citation>
    <scope>NUCLEOTIDE SEQUENCE [LARGE SCALE GENOMIC DNA]</scope>
    <source>
        <strain evidence="3 4">QMT-12</strain>
    </source>
</reference>
<keyword evidence="2" id="KW-0812">Transmembrane</keyword>
<sequence length="160" mass="16191">MEFDDEAADETDGSDDDFADELPDEPAQSGLGSMAAAFLALALGIVGLTGTWFGKVLSEREALSGQVKLDQSATAAKQISEGYADAWHASAAANGVVALLALLVGAIVLALPQRTGWVRPVAVAGAVLGFVGVLVALGMYFDIFASIPVPPAPPAAPAAP</sequence>
<keyword evidence="2" id="KW-1133">Transmembrane helix</keyword>
<evidence type="ECO:0000256" key="1">
    <source>
        <dbReference type="SAM" id="MobiDB-lite"/>
    </source>
</evidence>
<name>A0A6G9H8C5_9ACTN</name>
<feature type="transmembrane region" description="Helical" evidence="2">
    <location>
        <begin position="31"/>
        <end position="53"/>
    </location>
</feature>
<feature type="region of interest" description="Disordered" evidence="1">
    <location>
        <begin position="1"/>
        <end position="25"/>
    </location>
</feature>
<accession>A0A6G9H8C5</accession>
<dbReference type="EMBL" id="CP050177">
    <property type="protein sequence ID" value="QIQ06792.1"/>
    <property type="molecule type" value="Genomic_DNA"/>
</dbReference>
<evidence type="ECO:0000313" key="4">
    <source>
        <dbReference type="Proteomes" id="UP000501179"/>
    </source>
</evidence>
<dbReference type="Proteomes" id="UP000501179">
    <property type="component" value="Chromosome"/>
</dbReference>
<proteinExistence type="predicted"/>
<feature type="compositionally biased region" description="Acidic residues" evidence="1">
    <location>
        <begin position="1"/>
        <end position="24"/>
    </location>
</feature>